<accession>A0A158GES0</accession>
<dbReference type="EMBL" id="FCNY02000004">
    <property type="protein sequence ID" value="SAL29880.1"/>
    <property type="molecule type" value="Genomic_DNA"/>
</dbReference>
<evidence type="ECO:0000313" key="2">
    <source>
        <dbReference type="Proteomes" id="UP000054740"/>
    </source>
</evidence>
<protein>
    <submittedName>
        <fullName evidence="1">Uncharacterized protein</fullName>
    </submittedName>
</protein>
<gene>
    <name evidence="1" type="ORF">AWB70_01809</name>
</gene>
<organism evidence="1 2">
    <name type="scientific">Caballeronia cordobensis</name>
    <name type="common">Burkholderia cordobensis</name>
    <dbReference type="NCBI Taxonomy" id="1353886"/>
    <lineage>
        <taxon>Bacteria</taxon>
        <taxon>Pseudomonadati</taxon>
        <taxon>Pseudomonadota</taxon>
        <taxon>Betaproteobacteria</taxon>
        <taxon>Burkholderiales</taxon>
        <taxon>Burkholderiaceae</taxon>
        <taxon>Caballeronia</taxon>
    </lineage>
</organism>
<dbReference type="RefSeq" id="WP_235024181.1">
    <property type="nucleotide sequence ID" value="NZ_FCNY02000004.1"/>
</dbReference>
<proteinExistence type="predicted"/>
<reference evidence="2" key="1">
    <citation type="submission" date="2016-01" db="EMBL/GenBank/DDBJ databases">
        <authorList>
            <person name="Peeters C."/>
        </authorList>
    </citation>
    <scope>NUCLEOTIDE SEQUENCE [LARGE SCALE GENOMIC DNA]</scope>
</reference>
<dbReference type="Proteomes" id="UP000054740">
    <property type="component" value="Unassembled WGS sequence"/>
</dbReference>
<keyword evidence="2" id="KW-1185">Reference proteome</keyword>
<evidence type="ECO:0000313" key="1">
    <source>
        <dbReference type="EMBL" id="SAL29880.1"/>
    </source>
</evidence>
<sequence>MNHAAISAHHHVGSLADPVRILGVPISSYSRALLQTLAQRAHLPSVYVTSAERAVYDQARIFFQKHVVEGKEASYKNHAVAKIIAHARALHANHAGERVAIAYLIRAIEGVHGGPQSISRHLGRSPFVEVFDVAHYSGPTTGPGRRNSMEPAQAKAFLEACRSFMAFPILRLGHSVELGFTHAGEFKDEKCFHFEVAQPAFDRLSIPGGALTA</sequence>
<dbReference type="AlphaFoldDB" id="A0A158GES0"/>
<name>A0A158GES0_CABCO</name>